<dbReference type="Gene3D" id="1.10.510.10">
    <property type="entry name" value="Transferase(Phosphotransferase) domain 1"/>
    <property type="match status" value="1"/>
</dbReference>
<reference evidence="3 4" key="1">
    <citation type="journal article" date="2016" name="Mol. Biol. Evol.">
        <title>Comparative Genomics of Early-Diverging Mushroom-Forming Fungi Provides Insights into the Origins of Lignocellulose Decay Capabilities.</title>
        <authorList>
            <person name="Nagy L.G."/>
            <person name="Riley R."/>
            <person name="Tritt A."/>
            <person name="Adam C."/>
            <person name="Daum C."/>
            <person name="Floudas D."/>
            <person name="Sun H."/>
            <person name="Yadav J.S."/>
            <person name="Pangilinan J."/>
            <person name="Larsson K.H."/>
            <person name="Matsuura K."/>
            <person name="Barry K."/>
            <person name="Labutti K."/>
            <person name="Kuo R."/>
            <person name="Ohm R.A."/>
            <person name="Bhattacharya S.S."/>
            <person name="Shirouzu T."/>
            <person name="Yoshinaga Y."/>
            <person name="Martin F.M."/>
            <person name="Grigoriev I.V."/>
            <person name="Hibbett D.S."/>
        </authorList>
    </citation>
    <scope>NUCLEOTIDE SEQUENCE [LARGE SCALE GENOMIC DNA]</scope>
    <source>
        <strain evidence="3 4">HHB12029</strain>
    </source>
</reference>
<gene>
    <name evidence="3" type="ORF">EXIGLDRAFT_837775</name>
    <name evidence="2" type="ORF">EXIGLDRAFT_841287</name>
</gene>
<dbReference type="AlphaFoldDB" id="A0A166AC48"/>
<dbReference type="InterPro" id="IPR011009">
    <property type="entry name" value="Kinase-like_dom_sf"/>
</dbReference>
<proteinExistence type="predicted"/>
<protein>
    <recommendedName>
        <fullName evidence="1">Protein kinase domain-containing protein</fullName>
    </recommendedName>
</protein>
<dbReference type="SUPFAM" id="SSF56112">
    <property type="entry name" value="Protein kinase-like (PK-like)"/>
    <property type="match status" value="1"/>
</dbReference>
<dbReference type="OrthoDB" id="2985259at2759"/>
<dbReference type="GO" id="GO:0005524">
    <property type="term" value="F:ATP binding"/>
    <property type="evidence" value="ECO:0007669"/>
    <property type="project" value="InterPro"/>
</dbReference>
<name>A0A166AC48_EXIGL</name>
<dbReference type="EMBL" id="KV426180">
    <property type="protein sequence ID" value="KZV85653.1"/>
    <property type="molecule type" value="Genomic_DNA"/>
</dbReference>
<sequence length="362" mass="40777">MSELPKSFREIRDAPTPHEIHPRTLWKPFESFFASHNLTLWEAGSEPGLMIPPDDRPRAPDGFLYRFPMPDGPFWGDDEDGFMHTVAMMCPARTADCRDVLIRIVSMGDEGLNHRTALERLSTGNVASVIGNHAVPVLQWLTLEHITFAVLPLLSQVDPVRYYCYEDVDDVLKTMIQMLEGVAFIHSKNVAHLDLWVGNFLCNYAEDFGPVTFSSQDRAVPVPPFRSTFPFNLYIIDFENCACFDLDSDSATHRISGLPPGLVDSRYNRPRYPEMKSDEPYDPFFVDVWQLGRRFHNLIFGTSEDPDEEPDESLRAIPPAVVALVERMTSEDPAHRPSAAAALAELKNIASKLSKAELKAAV</sequence>
<dbReference type="Proteomes" id="UP000077266">
    <property type="component" value="Unassembled WGS sequence"/>
</dbReference>
<evidence type="ECO:0000313" key="2">
    <source>
        <dbReference type="EMBL" id="KZV85653.1"/>
    </source>
</evidence>
<dbReference type="PROSITE" id="PS50011">
    <property type="entry name" value="PROTEIN_KINASE_DOM"/>
    <property type="match status" value="1"/>
</dbReference>
<dbReference type="PANTHER" id="PTHR44167:SF24">
    <property type="entry name" value="SERINE_THREONINE-PROTEIN KINASE CHK2"/>
    <property type="match status" value="1"/>
</dbReference>
<evidence type="ECO:0000313" key="4">
    <source>
        <dbReference type="Proteomes" id="UP000077266"/>
    </source>
</evidence>
<dbReference type="SMART" id="SM00220">
    <property type="entry name" value="S_TKc"/>
    <property type="match status" value="1"/>
</dbReference>
<evidence type="ECO:0000313" key="3">
    <source>
        <dbReference type="EMBL" id="KZV90529.1"/>
    </source>
</evidence>
<evidence type="ECO:0000259" key="1">
    <source>
        <dbReference type="PROSITE" id="PS50011"/>
    </source>
</evidence>
<keyword evidence="4" id="KW-1185">Reference proteome</keyword>
<dbReference type="PANTHER" id="PTHR44167">
    <property type="entry name" value="OVARIAN-SPECIFIC SERINE/THREONINE-PROTEIN KINASE LOK-RELATED"/>
    <property type="match status" value="1"/>
</dbReference>
<dbReference type="InterPro" id="IPR000719">
    <property type="entry name" value="Prot_kinase_dom"/>
</dbReference>
<accession>A0A166AC48</accession>
<organism evidence="3 4">
    <name type="scientific">Exidia glandulosa HHB12029</name>
    <dbReference type="NCBI Taxonomy" id="1314781"/>
    <lineage>
        <taxon>Eukaryota</taxon>
        <taxon>Fungi</taxon>
        <taxon>Dikarya</taxon>
        <taxon>Basidiomycota</taxon>
        <taxon>Agaricomycotina</taxon>
        <taxon>Agaricomycetes</taxon>
        <taxon>Auriculariales</taxon>
        <taxon>Exidiaceae</taxon>
        <taxon>Exidia</taxon>
    </lineage>
</organism>
<dbReference type="STRING" id="1314781.A0A166AC48"/>
<dbReference type="EMBL" id="KV426047">
    <property type="protein sequence ID" value="KZV90529.1"/>
    <property type="molecule type" value="Genomic_DNA"/>
</dbReference>
<feature type="domain" description="Protein kinase" evidence="1">
    <location>
        <begin position="69"/>
        <end position="349"/>
    </location>
</feature>
<dbReference type="GO" id="GO:0004672">
    <property type="term" value="F:protein kinase activity"/>
    <property type="evidence" value="ECO:0007669"/>
    <property type="project" value="InterPro"/>
</dbReference>